<evidence type="ECO:0000259" key="1">
    <source>
        <dbReference type="Pfam" id="PF00248"/>
    </source>
</evidence>
<sequence length="387" mass="43008">MKRRAFIQAGAALGIGAVFTQSSQAQALKVRKTNPQVMDTRGDVAANAGLPINSKNQGTHYRPKYRMGLGGLAAGNGFNTISNDEEILKMLHAAWDSGVRHYDTSPFYGLSLSERRFGDLLRNKKREDYVLSSKVGRILTPSAEPLPKKWHWAKPSPFHYHYDYSAAGTRRSIEDSLHRIGVSSLDIVYIHDLSPQNSDMGENWTQYVDEALKGAIPELTKMRDEGIIKGWGFGINTPDILYNYLDQMDPDICLLALQYSILDHQQALDKTFPLLDERDISVVVGAPLNGGFLAGRNRFNYSSYIPQEMQDKYTKISAIAQQHGIDIKTAALQFAAAPSTVSAIIPGARTSEQLDENVESMKIKIPAEFWSKLKSEKLIMSDAPTPS</sequence>
<feature type="domain" description="NADP-dependent oxidoreductase" evidence="1">
    <location>
        <begin position="66"/>
        <end position="375"/>
    </location>
</feature>
<dbReference type="EMBL" id="CP138858">
    <property type="protein sequence ID" value="WPJ94615.1"/>
    <property type="molecule type" value="Genomic_DNA"/>
</dbReference>
<dbReference type="PANTHER" id="PTHR42686">
    <property type="entry name" value="GH17980P-RELATED"/>
    <property type="match status" value="1"/>
</dbReference>
<evidence type="ECO:0000313" key="3">
    <source>
        <dbReference type="Proteomes" id="UP001324993"/>
    </source>
</evidence>
<evidence type="ECO:0000313" key="2">
    <source>
        <dbReference type="EMBL" id="WPJ94615.1"/>
    </source>
</evidence>
<dbReference type="PANTHER" id="PTHR42686:SF1">
    <property type="entry name" value="GH17980P-RELATED"/>
    <property type="match status" value="1"/>
</dbReference>
<name>A0ABZ0RHX5_9BACT</name>
<protein>
    <submittedName>
        <fullName evidence="2">Aldo/keto reductase</fullName>
    </submittedName>
</protein>
<gene>
    <name evidence="2" type="ORF">SH580_14360</name>
</gene>
<accession>A0ABZ0RHX5</accession>
<dbReference type="SUPFAM" id="SSF51430">
    <property type="entry name" value="NAD(P)-linked oxidoreductase"/>
    <property type="match status" value="1"/>
</dbReference>
<dbReference type="InterPro" id="IPR036812">
    <property type="entry name" value="NAD(P)_OxRdtase_dom_sf"/>
</dbReference>
<organism evidence="2 3">
    <name type="scientific">Coraliomargarita algicola</name>
    <dbReference type="NCBI Taxonomy" id="3092156"/>
    <lineage>
        <taxon>Bacteria</taxon>
        <taxon>Pseudomonadati</taxon>
        <taxon>Verrucomicrobiota</taxon>
        <taxon>Opitutia</taxon>
        <taxon>Puniceicoccales</taxon>
        <taxon>Coraliomargaritaceae</taxon>
        <taxon>Coraliomargarita</taxon>
    </lineage>
</organism>
<proteinExistence type="predicted"/>
<dbReference type="Proteomes" id="UP001324993">
    <property type="component" value="Chromosome"/>
</dbReference>
<dbReference type="CDD" id="cd19152">
    <property type="entry name" value="AKR_AKR15A"/>
    <property type="match status" value="1"/>
</dbReference>
<keyword evidence="3" id="KW-1185">Reference proteome</keyword>
<dbReference type="Pfam" id="PF00248">
    <property type="entry name" value="Aldo_ket_red"/>
    <property type="match status" value="1"/>
</dbReference>
<reference evidence="2 3" key="1">
    <citation type="submission" date="2023-11" db="EMBL/GenBank/DDBJ databases">
        <title>Coraliomargarita sp. nov., isolated from marine algae.</title>
        <authorList>
            <person name="Lee J.K."/>
            <person name="Baek J.H."/>
            <person name="Kim J.M."/>
            <person name="Choi D.G."/>
            <person name="Jeon C.O."/>
        </authorList>
    </citation>
    <scope>NUCLEOTIDE SEQUENCE [LARGE SCALE GENOMIC DNA]</scope>
    <source>
        <strain evidence="2 3">J2-16</strain>
    </source>
</reference>
<dbReference type="Gene3D" id="3.20.20.100">
    <property type="entry name" value="NADP-dependent oxidoreductase domain"/>
    <property type="match status" value="1"/>
</dbReference>
<dbReference type="InterPro" id="IPR020471">
    <property type="entry name" value="AKR"/>
</dbReference>
<dbReference type="RefSeq" id="WP_319831531.1">
    <property type="nucleotide sequence ID" value="NZ_CP138858.1"/>
</dbReference>
<dbReference type="InterPro" id="IPR023210">
    <property type="entry name" value="NADP_OxRdtase_dom"/>
</dbReference>